<evidence type="ECO:0000256" key="8">
    <source>
        <dbReference type="SAM" id="MobiDB-lite"/>
    </source>
</evidence>
<dbReference type="EMBL" id="JAFDVH010000001">
    <property type="protein sequence ID" value="KAG7492622.1"/>
    <property type="molecule type" value="Genomic_DNA"/>
</dbReference>
<accession>A0A9D3QLZ0</accession>
<feature type="compositionally biased region" description="Basic and acidic residues" evidence="8">
    <location>
        <begin position="115"/>
        <end position="131"/>
    </location>
</feature>
<dbReference type="InterPro" id="IPR036873">
    <property type="entry name" value="Rhodanese-like_dom_sf"/>
</dbReference>
<comment type="catalytic activity">
    <reaction evidence="7">
        <text>O-phospho-L-tyrosyl-[protein] + H2O = L-tyrosyl-[protein] + phosphate</text>
        <dbReference type="Rhea" id="RHEA:10684"/>
        <dbReference type="Rhea" id="RHEA-COMP:10136"/>
        <dbReference type="Rhea" id="RHEA-COMP:20101"/>
        <dbReference type="ChEBI" id="CHEBI:15377"/>
        <dbReference type="ChEBI" id="CHEBI:43474"/>
        <dbReference type="ChEBI" id="CHEBI:46858"/>
        <dbReference type="ChEBI" id="CHEBI:61978"/>
        <dbReference type="EC" id="3.1.3.48"/>
    </reaction>
</comment>
<dbReference type="SUPFAM" id="SSF52821">
    <property type="entry name" value="Rhodanese/Cell cycle control phosphatase"/>
    <property type="match status" value="1"/>
</dbReference>
<sequence>MEVSDEHSNPGEDMCSSQNNTWWCLSPDPGQSSDSELSFCLGNLHCCEGSTPRRRLQLTPELLTPSPTQKAMVSPEMTTPTDIGLPKGAECKHKREGSGSRRCSIAKMQVQHSGKAKERSEDPQANKENRRLRVKLSSRFAVSTVMQDPARGGTGWGWSPRAEGAKDIRDTGEADLVPHLFPVERGAHQDLQCISAQTVASLLRGNYKSAVESYLIIDCRYPYEYQGGHIKGAVNIHSEAQLQEALFQDSVPSQVRPQMKPPSLPVVDSLLDTRGLQERPSVSGSPSGGSSLHKPIIFHCEFSIERGPRLCRYLREMDRNLNVYPQLFYPELYVLAGGYKEFHSRFPGLCDPCGYIPMRHRDFKEQLRRFRGKRRSRVMRPRKRLLFKPDSFAISP</sequence>
<dbReference type="CDD" id="cd01530">
    <property type="entry name" value="Cdc25"/>
    <property type="match status" value="1"/>
</dbReference>
<proteinExistence type="inferred from homology"/>
<comment type="function">
    <text evidence="7">Tyrosine protein phosphatase which functions as a dosage-dependent inducer of mitotic progression.</text>
</comment>
<feature type="compositionally biased region" description="Polar residues" evidence="8">
    <location>
        <begin position="66"/>
        <end position="81"/>
    </location>
</feature>
<keyword evidence="2 7" id="KW-0132">Cell division</keyword>
<reference evidence="10" key="1">
    <citation type="submission" date="2021-01" db="EMBL/GenBank/DDBJ databases">
        <authorList>
            <person name="Zahm M."/>
            <person name="Roques C."/>
            <person name="Cabau C."/>
            <person name="Klopp C."/>
            <person name="Donnadieu C."/>
            <person name="Jouanno E."/>
            <person name="Lampietro C."/>
            <person name="Louis A."/>
            <person name="Herpin A."/>
            <person name="Echchiki A."/>
            <person name="Berthelot C."/>
            <person name="Parey E."/>
            <person name="Roest-Crollius H."/>
            <person name="Braasch I."/>
            <person name="Postlethwait J."/>
            <person name="Bobe J."/>
            <person name="Montfort J."/>
            <person name="Bouchez O."/>
            <person name="Begum T."/>
            <person name="Mejri S."/>
            <person name="Adams A."/>
            <person name="Chen W.-J."/>
            <person name="Guiguen Y."/>
        </authorList>
    </citation>
    <scope>NUCLEOTIDE SEQUENCE</scope>
    <source>
        <strain evidence="10">YG-15Mar2019-1</strain>
        <tissue evidence="10">Brain</tissue>
    </source>
</reference>
<dbReference type="GO" id="GO:0051301">
    <property type="term" value="P:cell division"/>
    <property type="evidence" value="ECO:0007669"/>
    <property type="project" value="UniProtKB-UniRule"/>
</dbReference>
<evidence type="ECO:0000256" key="7">
    <source>
        <dbReference type="RuleBase" id="RU368028"/>
    </source>
</evidence>
<dbReference type="OrthoDB" id="9999371at2759"/>
<keyword evidence="4 7" id="KW-0378">Hydrolase</keyword>
<evidence type="ECO:0000256" key="6">
    <source>
        <dbReference type="ARBA" id="ARBA00023306"/>
    </source>
</evidence>
<feature type="compositionally biased region" description="Basic and acidic residues" evidence="8">
    <location>
        <begin position="89"/>
        <end position="99"/>
    </location>
</feature>
<evidence type="ECO:0000313" key="10">
    <source>
        <dbReference type="EMBL" id="KAG7492622.1"/>
    </source>
</evidence>
<comment type="caution">
    <text evidence="10">The sequence shown here is derived from an EMBL/GenBank/DDBJ whole genome shotgun (WGS) entry which is preliminary data.</text>
</comment>
<dbReference type="PANTHER" id="PTHR10828">
    <property type="entry name" value="M-PHASE INDUCER PHOSPHATASE DUAL SPECIFICITY PHOSPHATASE CDC25"/>
    <property type="match status" value="1"/>
</dbReference>
<dbReference type="SMART" id="SM00450">
    <property type="entry name" value="RHOD"/>
    <property type="match status" value="1"/>
</dbReference>
<dbReference type="GO" id="GO:0010971">
    <property type="term" value="P:positive regulation of G2/M transition of mitotic cell cycle"/>
    <property type="evidence" value="ECO:0007669"/>
    <property type="project" value="TreeGrafter"/>
</dbReference>
<dbReference type="Pfam" id="PF00581">
    <property type="entry name" value="Rhodanese"/>
    <property type="match status" value="1"/>
</dbReference>
<dbReference type="GO" id="GO:0000086">
    <property type="term" value="P:G2/M transition of mitotic cell cycle"/>
    <property type="evidence" value="ECO:0007669"/>
    <property type="project" value="TreeGrafter"/>
</dbReference>
<evidence type="ECO:0000256" key="3">
    <source>
        <dbReference type="ARBA" id="ARBA00022776"/>
    </source>
</evidence>
<name>A0A9D3QLZ0_MEGAT</name>
<dbReference type="Gene3D" id="3.40.250.10">
    <property type="entry name" value="Rhodanese-like domain"/>
    <property type="match status" value="1"/>
</dbReference>
<dbReference type="EC" id="3.1.3.48" evidence="7"/>
<dbReference type="PANTHER" id="PTHR10828:SF17">
    <property type="entry name" value="PROTEIN-TYROSINE-PHOSPHATASE"/>
    <property type="match status" value="1"/>
</dbReference>
<evidence type="ECO:0000256" key="1">
    <source>
        <dbReference type="ARBA" id="ARBA00011065"/>
    </source>
</evidence>
<protein>
    <recommendedName>
        <fullName evidence="7">M-phase inducer phosphatase</fullName>
        <ecNumber evidence="7">3.1.3.48</ecNumber>
    </recommendedName>
</protein>
<dbReference type="InterPro" id="IPR001763">
    <property type="entry name" value="Rhodanese-like_dom"/>
</dbReference>
<evidence type="ECO:0000259" key="9">
    <source>
        <dbReference type="PROSITE" id="PS50206"/>
    </source>
</evidence>
<keyword evidence="3 7" id="KW-0498">Mitosis</keyword>
<dbReference type="PRINTS" id="PR00716">
    <property type="entry name" value="MPIPHPHTASE"/>
</dbReference>
<organism evidence="10 11">
    <name type="scientific">Megalops atlanticus</name>
    <name type="common">Tarpon</name>
    <name type="synonym">Clupea gigantea</name>
    <dbReference type="NCBI Taxonomy" id="7932"/>
    <lineage>
        <taxon>Eukaryota</taxon>
        <taxon>Metazoa</taxon>
        <taxon>Chordata</taxon>
        <taxon>Craniata</taxon>
        <taxon>Vertebrata</taxon>
        <taxon>Euteleostomi</taxon>
        <taxon>Actinopterygii</taxon>
        <taxon>Neopterygii</taxon>
        <taxon>Teleostei</taxon>
        <taxon>Elopiformes</taxon>
        <taxon>Megalopidae</taxon>
        <taxon>Megalops</taxon>
    </lineage>
</organism>
<evidence type="ECO:0000256" key="4">
    <source>
        <dbReference type="ARBA" id="ARBA00022801"/>
    </source>
</evidence>
<feature type="region of interest" description="Disordered" evidence="8">
    <location>
        <begin position="66"/>
        <end position="131"/>
    </location>
</feature>
<dbReference type="GO" id="GO:0110032">
    <property type="term" value="P:positive regulation of G2/MI transition of meiotic cell cycle"/>
    <property type="evidence" value="ECO:0007669"/>
    <property type="project" value="TreeGrafter"/>
</dbReference>
<dbReference type="PROSITE" id="PS50206">
    <property type="entry name" value="RHODANESE_3"/>
    <property type="match status" value="1"/>
</dbReference>
<keyword evidence="11" id="KW-1185">Reference proteome</keyword>
<feature type="domain" description="Rhodanese" evidence="9">
    <location>
        <begin position="210"/>
        <end position="351"/>
    </location>
</feature>
<dbReference type="Proteomes" id="UP001046870">
    <property type="component" value="Chromosome 1"/>
</dbReference>
<evidence type="ECO:0000313" key="11">
    <source>
        <dbReference type="Proteomes" id="UP001046870"/>
    </source>
</evidence>
<keyword evidence="6 7" id="KW-0131">Cell cycle</keyword>
<dbReference type="AlphaFoldDB" id="A0A9D3QLZ0"/>
<dbReference type="GO" id="GO:0005634">
    <property type="term" value="C:nucleus"/>
    <property type="evidence" value="ECO:0007669"/>
    <property type="project" value="TreeGrafter"/>
</dbReference>
<evidence type="ECO:0000256" key="5">
    <source>
        <dbReference type="ARBA" id="ARBA00022912"/>
    </source>
</evidence>
<dbReference type="GO" id="GO:0004725">
    <property type="term" value="F:protein tyrosine phosphatase activity"/>
    <property type="evidence" value="ECO:0007669"/>
    <property type="project" value="UniProtKB-UniRule"/>
</dbReference>
<gene>
    <name evidence="10" type="ORF">MATL_G00016260</name>
</gene>
<evidence type="ECO:0000256" key="2">
    <source>
        <dbReference type="ARBA" id="ARBA00022618"/>
    </source>
</evidence>
<comment type="similarity">
    <text evidence="1 7">Belongs to the MPI phosphatase family.</text>
</comment>
<dbReference type="InterPro" id="IPR000751">
    <property type="entry name" value="MPI_Phosphatase"/>
</dbReference>
<dbReference type="GO" id="GO:0005737">
    <property type="term" value="C:cytoplasm"/>
    <property type="evidence" value="ECO:0007669"/>
    <property type="project" value="TreeGrafter"/>
</dbReference>
<keyword evidence="5 7" id="KW-0904">Protein phosphatase</keyword>